<evidence type="ECO:0000313" key="4">
    <source>
        <dbReference type="Proteomes" id="UP001185012"/>
    </source>
</evidence>
<proteinExistence type="predicted"/>
<organism evidence="3 4">
    <name type="scientific">Desmospora profundinema</name>
    <dbReference type="NCBI Taxonomy" id="1571184"/>
    <lineage>
        <taxon>Bacteria</taxon>
        <taxon>Bacillati</taxon>
        <taxon>Bacillota</taxon>
        <taxon>Bacilli</taxon>
        <taxon>Bacillales</taxon>
        <taxon>Thermoactinomycetaceae</taxon>
        <taxon>Desmospora</taxon>
    </lineage>
</organism>
<feature type="transmembrane region" description="Helical" evidence="1">
    <location>
        <begin position="82"/>
        <end position="104"/>
    </location>
</feature>
<gene>
    <name evidence="3" type="ORF">JOE21_001229</name>
</gene>
<feature type="transmembrane region" description="Helical" evidence="1">
    <location>
        <begin position="110"/>
        <end position="131"/>
    </location>
</feature>
<dbReference type="Pfam" id="PF02517">
    <property type="entry name" value="Rce1-like"/>
    <property type="match status" value="1"/>
</dbReference>
<name>A0ABU1IKE7_9BACL</name>
<protein>
    <submittedName>
        <fullName evidence="3">Membrane protease YdiL (CAAX protease family)</fullName>
    </submittedName>
</protein>
<evidence type="ECO:0000313" key="3">
    <source>
        <dbReference type="EMBL" id="MDR6225238.1"/>
    </source>
</evidence>
<sequence>MRWISLFLKMAGALALAFSLTLLFLLLLSPWTIRGAFTLASIASQNIAFLLAAILAWKWWIKSPLSEMGWTAPHPWVSFWKGTGIGLGLIGGLSLVLAATPWFAIESIGWGSQTAYSIGFAIVAFLLVSVGEEVFTRGFVQSLFIRHVGVGAGILATSLLFSALHLTNPYTSALSLFNLFLAGIMLGAARVASGNLWVPIGLHFSWNWSQEMLSIPVSGLQLTPEPPLVLIDSGPDWITGGPFGLEGGLGATLVMLAVTTWYIRQMRSRSILLWSQPNS</sequence>
<dbReference type="RefSeq" id="WP_309863593.1">
    <property type="nucleotide sequence ID" value="NZ_JAVDQG010000002.1"/>
</dbReference>
<dbReference type="Proteomes" id="UP001185012">
    <property type="component" value="Unassembled WGS sequence"/>
</dbReference>
<dbReference type="EMBL" id="JAVDQG010000002">
    <property type="protein sequence ID" value="MDR6225238.1"/>
    <property type="molecule type" value="Genomic_DNA"/>
</dbReference>
<dbReference type="GO" id="GO:0008233">
    <property type="term" value="F:peptidase activity"/>
    <property type="evidence" value="ECO:0007669"/>
    <property type="project" value="UniProtKB-KW"/>
</dbReference>
<dbReference type="PANTHER" id="PTHR39430:SF1">
    <property type="entry name" value="PROTEASE"/>
    <property type="match status" value="1"/>
</dbReference>
<dbReference type="InterPro" id="IPR003675">
    <property type="entry name" value="Rce1/LyrA-like_dom"/>
</dbReference>
<feature type="domain" description="CAAX prenyl protease 2/Lysostaphin resistance protein A-like" evidence="2">
    <location>
        <begin position="117"/>
        <end position="208"/>
    </location>
</feature>
<evidence type="ECO:0000259" key="2">
    <source>
        <dbReference type="Pfam" id="PF02517"/>
    </source>
</evidence>
<keyword evidence="1" id="KW-0472">Membrane</keyword>
<feature type="transmembrane region" description="Helical" evidence="1">
    <location>
        <begin position="243"/>
        <end position="263"/>
    </location>
</feature>
<feature type="transmembrane region" description="Helical" evidence="1">
    <location>
        <begin position="170"/>
        <end position="192"/>
    </location>
</feature>
<keyword evidence="4" id="KW-1185">Reference proteome</keyword>
<reference evidence="3 4" key="1">
    <citation type="submission" date="2023-07" db="EMBL/GenBank/DDBJ databases">
        <title>Genomic Encyclopedia of Type Strains, Phase IV (KMG-IV): sequencing the most valuable type-strain genomes for metagenomic binning, comparative biology and taxonomic classification.</title>
        <authorList>
            <person name="Goeker M."/>
        </authorList>
    </citation>
    <scope>NUCLEOTIDE SEQUENCE [LARGE SCALE GENOMIC DNA]</scope>
    <source>
        <strain evidence="3 4">DSM 45903</strain>
    </source>
</reference>
<keyword evidence="3" id="KW-0645">Protease</keyword>
<dbReference type="PANTHER" id="PTHR39430">
    <property type="entry name" value="MEMBRANE-ASSOCIATED PROTEASE-RELATED"/>
    <property type="match status" value="1"/>
</dbReference>
<dbReference type="GO" id="GO:0006508">
    <property type="term" value="P:proteolysis"/>
    <property type="evidence" value="ECO:0007669"/>
    <property type="project" value="UniProtKB-KW"/>
</dbReference>
<keyword evidence="3" id="KW-0378">Hydrolase</keyword>
<accession>A0ABU1IKE7</accession>
<keyword evidence="1" id="KW-1133">Transmembrane helix</keyword>
<feature type="transmembrane region" description="Helical" evidence="1">
    <location>
        <begin position="143"/>
        <end position="164"/>
    </location>
</feature>
<comment type="caution">
    <text evidence="3">The sequence shown here is derived from an EMBL/GenBank/DDBJ whole genome shotgun (WGS) entry which is preliminary data.</text>
</comment>
<evidence type="ECO:0000256" key="1">
    <source>
        <dbReference type="SAM" id="Phobius"/>
    </source>
</evidence>
<keyword evidence="1" id="KW-0812">Transmembrane</keyword>
<feature type="transmembrane region" description="Helical" evidence="1">
    <location>
        <begin position="45"/>
        <end position="61"/>
    </location>
</feature>